<comment type="similarity">
    <text evidence="12 15">Belongs to the TonB-dependent receptor family.</text>
</comment>
<keyword evidence="11 12" id="KW-0998">Cell outer membrane</keyword>
<dbReference type="InterPro" id="IPR010917">
    <property type="entry name" value="TonB_rcpt_CS"/>
</dbReference>
<dbReference type="PROSITE" id="PS01156">
    <property type="entry name" value="TONB_DEPENDENT_REC_2"/>
    <property type="match status" value="1"/>
</dbReference>
<keyword evidence="9 13" id="KW-0798">TonB box</keyword>
<feature type="chain" id="PRO_5013258729" evidence="16">
    <location>
        <begin position="28"/>
        <end position="848"/>
    </location>
</feature>
<dbReference type="InterPro" id="IPR039426">
    <property type="entry name" value="TonB-dep_rcpt-like"/>
</dbReference>
<feature type="signal peptide" evidence="16">
    <location>
        <begin position="1"/>
        <end position="27"/>
    </location>
</feature>
<dbReference type="InterPro" id="IPR010916">
    <property type="entry name" value="TonB_box_CS"/>
</dbReference>
<evidence type="ECO:0000256" key="2">
    <source>
        <dbReference type="ARBA" id="ARBA00022448"/>
    </source>
</evidence>
<dbReference type="EMBL" id="NISJ01000005">
    <property type="protein sequence ID" value="OWQ96540.1"/>
    <property type="molecule type" value="Genomic_DNA"/>
</dbReference>
<keyword evidence="8" id="KW-0406">Ion transport</keyword>
<feature type="short sequence motif" description="TonB C-terminal box" evidence="14">
    <location>
        <begin position="831"/>
        <end position="848"/>
    </location>
</feature>
<evidence type="ECO:0000256" key="13">
    <source>
        <dbReference type="PROSITE-ProRule" id="PRU10143"/>
    </source>
</evidence>
<evidence type="ECO:0000256" key="1">
    <source>
        <dbReference type="ARBA" id="ARBA00004571"/>
    </source>
</evidence>
<dbReference type="InterPro" id="IPR012910">
    <property type="entry name" value="Plug_dom"/>
</dbReference>
<evidence type="ECO:0000259" key="17">
    <source>
        <dbReference type="Pfam" id="PF00593"/>
    </source>
</evidence>
<comment type="subcellular location">
    <subcellularLocation>
        <location evidence="1 12">Cell outer membrane</location>
        <topology evidence="1 12">Multi-pass membrane protein</topology>
    </subcellularLocation>
</comment>
<dbReference type="RefSeq" id="WP_088472739.1">
    <property type="nucleotide sequence ID" value="NZ_NISJ01000005.1"/>
</dbReference>
<keyword evidence="6 16" id="KW-0732">Signal</keyword>
<evidence type="ECO:0000256" key="11">
    <source>
        <dbReference type="ARBA" id="ARBA00023237"/>
    </source>
</evidence>
<dbReference type="AlphaFoldDB" id="A0A246JU05"/>
<sequence>MSDHYRSISRFLAIGASVLAISAPALAQESNSEASNLDTIVVTAQKREQNLQDVPIAISAIGAAKLEQLQINDTRDLSGLAPNLTISPATTNHSAAVISIRGIPSGAQETFGLDMANAVYVDGVYVARSSAAGMSVMDLERVEILRGPQGTLFGRNTTGGAISFVSRKPSDEFRLSAEAGYGNFNAWNGKIAIDSGELFGGLKTSFGYAHSERDGTVDNILEPRKSRDPGSRKSDAFRVAALAELGGTGSIQYIFDWSRISGNPTAFQLTHVANGTFNPPQIVDGQPVVVTQQAPVAQYLAGATFLEPGCQALGAPTRSYRDKICLNSDEQTTDKSWGHNLQIKNDFEAFAVKLTGGYRTYTSVNTGNDLDGLGTISGPAFSNATLFNGMPEALLAFIPTIPAAARPFIAASPVPTTTQDLFDTSHRKRQKQFSTELEVSGDSDLLDWVVGGFYFWEKGTENNPQTSAFILDTNSIFTANFGPLGPQFVAANPARYRAVVTPAVLNYSATNESKAIYGQTTIYPTGRDSGLSLTLGGRYTWDNKRMARTQNGALPLARIESGEGSFRKFTWNAMARYEFTPEVSVYARAATGYRSGGFNAQDPVITGTTTLPSFKPETVTSYELGVKSELFDRRVRLNIAGYYNEYDDLAVIVPVTDAPAGTFASRIGNAGKVTYTGIEADLQASLTDNFSIDGTIGYVDIKTKSFLAGQSPTSGAPAVDIASVVRPTYTAPLTANIALNARFPIGSGGTMIVGRVGYTHEDGRYNFSNALSSPFNEALKSDPRDLVDAQLAIEKLPLGGGDARVMLWVKNLTNAKDMIRGIDFGPLGYAGGYFADPRTYGVTVGMKF</sequence>
<dbReference type="OrthoDB" id="9760333at2"/>
<evidence type="ECO:0000256" key="12">
    <source>
        <dbReference type="PROSITE-ProRule" id="PRU01360"/>
    </source>
</evidence>
<keyword evidence="2 12" id="KW-0813">Transport</keyword>
<evidence type="ECO:0000256" key="9">
    <source>
        <dbReference type="ARBA" id="ARBA00023077"/>
    </source>
</evidence>
<evidence type="ECO:0000256" key="15">
    <source>
        <dbReference type="RuleBase" id="RU003357"/>
    </source>
</evidence>
<dbReference type="Pfam" id="PF00593">
    <property type="entry name" value="TonB_dep_Rec_b-barrel"/>
    <property type="match status" value="1"/>
</dbReference>
<dbReference type="InterPro" id="IPR036942">
    <property type="entry name" value="Beta-barrel_TonB_sf"/>
</dbReference>
<keyword evidence="19" id="KW-0675">Receptor</keyword>
<reference evidence="19 20" key="1">
    <citation type="journal article" date="2002" name="Int. J. Syst. Evol. Microbiol.">
        <title>Sphingopyxis witflariensis sp. nov., isolated from activated sludge.</title>
        <authorList>
            <person name="Kampfer P."/>
            <person name="Witzenberger R."/>
            <person name="Denner E.B."/>
            <person name="Busse H.J."/>
            <person name="Neef A."/>
        </authorList>
    </citation>
    <scope>NUCLEOTIDE SEQUENCE [LARGE SCALE GENOMIC DNA]</scope>
    <source>
        <strain evidence="19 20">DSM 14551</strain>
    </source>
</reference>
<dbReference type="GO" id="GO:0006826">
    <property type="term" value="P:iron ion transport"/>
    <property type="evidence" value="ECO:0007669"/>
    <property type="project" value="UniProtKB-KW"/>
</dbReference>
<evidence type="ECO:0000256" key="3">
    <source>
        <dbReference type="ARBA" id="ARBA00022452"/>
    </source>
</evidence>
<evidence type="ECO:0000256" key="8">
    <source>
        <dbReference type="ARBA" id="ARBA00023065"/>
    </source>
</evidence>
<dbReference type="PANTHER" id="PTHR32552">
    <property type="entry name" value="FERRICHROME IRON RECEPTOR-RELATED"/>
    <property type="match status" value="1"/>
</dbReference>
<keyword evidence="5 12" id="KW-0812">Transmembrane</keyword>
<evidence type="ECO:0000256" key="7">
    <source>
        <dbReference type="ARBA" id="ARBA00023004"/>
    </source>
</evidence>
<keyword evidence="10 12" id="KW-0472">Membrane</keyword>
<evidence type="ECO:0000313" key="20">
    <source>
        <dbReference type="Proteomes" id="UP000197097"/>
    </source>
</evidence>
<dbReference type="Pfam" id="PF07715">
    <property type="entry name" value="Plug"/>
    <property type="match status" value="1"/>
</dbReference>
<evidence type="ECO:0000256" key="6">
    <source>
        <dbReference type="ARBA" id="ARBA00022729"/>
    </source>
</evidence>
<dbReference type="InterPro" id="IPR000531">
    <property type="entry name" value="Beta-barrel_TonB"/>
</dbReference>
<proteinExistence type="inferred from homology"/>
<keyword evidence="20" id="KW-1185">Reference proteome</keyword>
<feature type="short sequence motif" description="TonB box" evidence="13">
    <location>
        <begin position="39"/>
        <end position="45"/>
    </location>
</feature>
<comment type="caution">
    <text evidence="19">The sequence shown here is derived from an EMBL/GenBank/DDBJ whole genome shotgun (WGS) entry which is preliminary data.</text>
</comment>
<gene>
    <name evidence="19" type="ORF">CDQ91_10730</name>
</gene>
<evidence type="ECO:0000313" key="19">
    <source>
        <dbReference type="EMBL" id="OWQ96540.1"/>
    </source>
</evidence>
<dbReference type="Proteomes" id="UP000197097">
    <property type="component" value="Unassembled WGS sequence"/>
</dbReference>
<dbReference type="PROSITE" id="PS00430">
    <property type="entry name" value="TONB_DEPENDENT_REC_1"/>
    <property type="match status" value="1"/>
</dbReference>
<protein>
    <submittedName>
        <fullName evidence="19">TonB-dependent receptor</fullName>
    </submittedName>
</protein>
<keyword evidence="7" id="KW-0408">Iron</keyword>
<keyword evidence="4" id="KW-0410">Iron transport</keyword>
<evidence type="ECO:0000259" key="18">
    <source>
        <dbReference type="Pfam" id="PF07715"/>
    </source>
</evidence>
<dbReference type="PROSITE" id="PS52016">
    <property type="entry name" value="TONB_DEPENDENT_REC_3"/>
    <property type="match status" value="1"/>
</dbReference>
<keyword evidence="3 12" id="KW-1134">Transmembrane beta strand</keyword>
<dbReference type="GO" id="GO:0009279">
    <property type="term" value="C:cell outer membrane"/>
    <property type="evidence" value="ECO:0007669"/>
    <property type="project" value="UniProtKB-SubCell"/>
</dbReference>
<dbReference type="SUPFAM" id="SSF56935">
    <property type="entry name" value="Porins"/>
    <property type="match status" value="1"/>
</dbReference>
<evidence type="ECO:0000256" key="4">
    <source>
        <dbReference type="ARBA" id="ARBA00022496"/>
    </source>
</evidence>
<name>A0A246JU05_9SPHN</name>
<dbReference type="Gene3D" id="2.40.170.20">
    <property type="entry name" value="TonB-dependent receptor, beta-barrel domain"/>
    <property type="match status" value="2"/>
</dbReference>
<evidence type="ECO:0000256" key="5">
    <source>
        <dbReference type="ARBA" id="ARBA00022692"/>
    </source>
</evidence>
<feature type="domain" description="TonB-dependent receptor plug" evidence="18">
    <location>
        <begin position="51"/>
        <end position="161"/>
    </location>
</feature>
<organism evidence="19 20">
    <name type="scientific">Sphingopyxis witflariensis</name>
    <dbReference type="NCBI Taxonomy" id="173675"/>
    <lineage>
        <taxon>Bacteria</taxon>
        <taxon>Pseudomonadati</taxon>
        <taxon>Pseudomonadota</taxon>
        <taxon>Alphaproteobacteria</taxon>
        <taxon>Sphingomonadales</taxon>
        <taxon>Sphingomonadaceae</taxon>
        <taxon>Sphingopyxis</taxon>
    </lineage>
</organism>
<evidence type="ECO:0000256" key="16">
    <source>
        <dbReference type="SAM" id="SignalP"/>
    </source>
</evidence>
<evidence type="ECO:0000256" key="10">
    <source>
        <dbReference type="ARBA" id="ARBA00023136"/>
    </source>
</evidence>
<dbReference type="PANTHER" id="PTHR32552:SF81">
    <property type="entry name" value="TONB-DEPENDENT OUTER MEMBRANE RECEPTOR"/>
    <property type="match status" value="1"/>
</dbReference>
<accession>A0A246JU05</accession>
<evidence type="ECO:0000256" key="14">
    <source>
        <dbReference type="PROSITE-ProRule" id="PRU10144"/>
    </source>
</evidence>
<feature type="domain" description="TonB-dependent receptor-like beta-barrel" evidence="17">
    <location>
        <begin position="327"/>
        <end position="812"/>
    </location>
</feature>